<dbReference type="Proteomes" id="UP001520140">
    <property type="component" value="Unassembled WGS sequence"/>
</dbReference>
<evidence type="ECO:0000313" key="3">
    <source>
        <dbReference type="Proteomes" id="UP001520140"/>
    </source>
</evidence>
<dbReference type="RefSeq" id="WP_157889603.1">
    <property type="nucleotide sequence ID" value="NZ_JABUKE010000012.1"/>
</dbReference>
<dbReference type="EMBL" id="JABUKG010000010">
    <property type="protein sequence ID" value="MBY6321413.1"/>
    <property type="molecule type" value="Genomic_DNA"/>
</dbReference>
<feature type="region of interest" description="Disordered" evidence="1">
    <location>
        <begin position="100"/>
        <end position="127"/>
    </location>
</feature>
<protein>
    <submittedName>
        <fullName evidence="2">Uncharacterized protein</fullName>
    </submittedName>
</protein>
<sequence length="127" mass="12836">MVTDEMGGGVVFVRDSVVTGSLPAGPVQPGGVAVGDYAAAADVQGNGIWIYSGPKQELVGQGPLGTTLTQRRRSAPTSPRIVTDLPSVRRANSVAVDPRSGNILVTGSDPGSESSLQIIPAGSVDVP</sequence>
<evidence type="ECO:0000256" key="1">
    <source>
        <dbReference type="SAM" id="MobiDB-lite"/>
    </source>
</evidence>
<reference evidence="2 3" key="1">
    <citation type="submission" date="2020-06" db="EMBL/GenBank/DDBJ databases">
        <title>Taxonomy, biology and ecology of Rhodococcus bacteria occurring in California pistachio and other woody hosts as revealed by genome sequence analyses.</title>
        <authorList>
            <person name="Gai Y."/>
            <person name="Riely B."/>
        </authorList>
    </citation>
    <scope>NUCLEOTIDE SEQUENCE [LARGE SCALE GENOMIC DNA]</scope>
    <source>
        <strain evidence="2 3">BP-284</strain>
    </source>
</reference>
<proteinExistence type="predicted"/>
<organism evidence="2 3">
    <name type="scientific">Rhodococcoides kroppenstedtii</name>
    <dbReference type="NCBI Taxonomy" id="293050"/>
    <lineage>
        <taxon>Bacteria</taxon>
        <taxon>Bacillati</taxon>
        <taxon>Actinomycetota</taxon>
        <taxon>Actinomycetes</taxon>
        <taxon>Mycobacteriales</taxon>
        <taxon>Nocardiaceae</taxon>
        <taxon>Rhodococcoides</taxon>
    </lineage>
</organism>
<keyword evidence="3" id="KW-1185">Reference proteome</keyword>
<accession>A0ABS7NUY8</accession>
<feature type="compositionally biased region" description="Polar residues" evidence="1">
    <location>
        <begin position="103"/>
        <end position="117"/>
    </location>
</feature>
<dbReference type="SUPFAM" id="SSF63825">
    <property type="entry name" value="YWTD domain"/>
    <property type="match status" value="1"/>
</dbReference>
<evidence type="ECO:0000313" key="2">
    <source>
        <dbReference type="EMBL" id="MBY6321413.1"/>
    </source>
</evidence>
<name>A0ABS7NUY8_9NOCA</name>
<gene>
    <name evidence="2" type="ORF">HQ605_11310</name>
</gene>
<comment type="caution">
    <text evidence="2">The sequence shown here is derived from an EMBL/GenBank/DDBJ whole genome shotgun (WGS) entry which is preliminary data.</text>
</comment>